<protein>
    <submittedName>
        <fullName evidence="1">Uncharacterized protein</fullName>
    </submittedName>
</protein>
<accession>A0ABU0BQ70</accession>
<name>A0ABU0BQ70_9HYPH</name>
<sequence length="164" mass="18152">MADSILPQVPVVHINFQLRANTIGWASCDVAIAFSSVTITASYLGDALKELVDAACLVMSGETQLEAHFWEEPGEYRWVIDKVGESIRIRIIEFDELWSDKPIEAGKVLVDEMCEIVAFGAAVLEAADRVMDEHGLMGYAKLWGEGEFPAKSVTHLRELVRSPT</sequence>
<organism evidence="1 2">
    <name type="scientific">Pararhizobium capsulatum DSM 1112</name>
    <dbReference type="NCBI Taxonomy" id="1121113"/>
    <lineage>
        <taxon>Bacteria</taxon>
        <taxon>Pseudomonadati</taxon>
        <taxon>Pseudomonadota</taxon>
        <taxon>Alphaproteobacteria</taxon>
        <taxon>Hyphomicrobiales</taxon>
        <taxon>Rhizobiaceae</taxon>
        <taxon>Rhizobium/Agrobacterium group</taxon>
        <taxon>Pararhizobium</taxon>
    </lineage>
</organism>
<reference evidence="1 2" key="1">
    <citation type="submission" date="2023-07" db="EMBL/GenBank/DDBJ databases">
        <title>Genomic Encyclopedia of Type Strains, Phase IV (KMG-IV): sequencing the most valuable type-strain genomes for metagenomic binning, comparative biology and taxonomic classification.</title>
        <authorList>
            <person name="Goeker M."/>
        </authorList>
    </citation>
    <scope>NUCLEOTIDE SEQUENCE [LARGE SCALE GENOMIC DNA]</scope>
    <source>
        <strain evidence="1 2">DSM 1112</strain>
    </source>
</reference>
<evidence type="ECO:0000313" key="1">
    <source>
        <dbReference type="EMBL" id="MDQ0319027.1"/>
    </source>
</evidence>
<dbReference type="Proteomes" id="UP001230207">
    <property type="component" value="Unassembled WGS sequence"/>
</dbReference>
<dbReference type="EMBL" id="JAUSVF010000001">
    <property type="protein sequence ID" value="MDQ0319027.1"/>
    <property type="molecule type" value="Genomic_DNA"/>
</dbReference>
<evidence type="ECO:0000313" key="2">
    <source>
        <dbReference type="Proteomes" id="UP001230207"/>
    </source>
</evidence>
<proteinExistence type="predicted"/>
<keyword evidence="2" id="KW-1185">Reference proteome</keyword>
<dbReference type="RefSeq" id="WP_307227558.1">
    <property type="nucleotide sequence ID" value="NZ_JAUSVF010000001.1"/>
</dbReference>
<comment type="caution">
    <text evidence="1">The sequence shown here is derived from an EMBL/GenBank/DDBJ whole genome shotgun (WGS) entry which is preliminary data.</text>
</comment>
<gene>
    <name evidence="1" type="ORF">QO002_001165</name>
</gene>